<dbReference type="AlphaFoldDB" id="A0A8E0RQH8"/>
<sequence length="502" mass="56004">MTYELLNSYRTISDDLGRIYHGLFFAGCMCRPITTPCVKTFLPTDKISAPPVFLLNSELGSSCKSITLLGMHPSVNPVLPCSFTRTLQIFPRSSRFILEMVDFPSLEPVPILLSKSDYAWCLNVKLALWCLTTADYATAKKLHSISLSLEPRFNLTQSVVRWFSSVHVLDSPRLHAELHERNWYRISGVISLSALITADLLGCALHHNNMQVDVQVNLACGADYYRFVINPCIDLSFPHLMTQLTKFHRLDSVSSPMASLVPSICPCRQTWFACLPGFSAHSVFVMLHNLFESKLGAVRDKTTHSDQSTWFWLSVGPLVGLAVRLELTDTGCDSVILEARCSRQTQLDLLPEVLNKCAEHLKLEAAPAESRQNNLNAISDGKILRVANAAIMNPKVSSCIAQLRPLVDTLLLEVNCLADLVSDLIGRTMRVRITPIEEILTTSDNCRINLARRASDWFAKVSTAHLTPVESTEVNEDYLHCMHKTDVVFGQFCSNSTIVDCD</sequence>
<reference evidence="1" key="1">
    <citation type="submission" date="2019-05" db="EMBL/GenBank/DDBJ databases">
        <title>Annotation for the trematode Fasciolopsis buski.</title>
        <authorList>
            <person name="Choi Y.-J."/>
        </authorList>
    </citation>
    <scope>NUCLEOTIDE SEQUENCE</scope>
    <source>
        <strain evidence="1">HT</strain>
        <tissue evidence="1">Whole worm</tissue>
    </source>
</reference>
<protein>
    <submittedName>
        <fullName evidence="1">Uncharacterized protein</fullName>
    </submittedName>
</protein>
<name>A0A8E0RQH8_9TREM</name>
<evidence type="ECO:0000313" key="2">
    <source>
        <dbReference type="Proteomes" id="UP000728185"/>
    </source>
</evidence>
<organism evidence="1 2">
    <name type="scientific">Fasciolopsis buskii</name>
    <dbReference type="NCBI Taxonomy" id="27845"/>
    <lineage>
        <taxon>Eukaryota</taxon>
        <taxon>Metazoa</taxon>
        <taxon>Spiralia</taxon>
        <taxon>Lophotrochozoa</taxon>
        <taxon>Platyhelminthes</taxon>
        <taxon>Trematoda</taxon>
        <taxon>Digenea</taxon>
        <taxon>Plagiorchiida</taxon>
        <taxon>Echinostomata</taxon>
        <taxon>Echinostomatoidea</taxon>
        <taxon>Fasciolidae</taxon>
        <taxon>Fasciolopsis</taxon>
    </lineage>
</organism>
<keyword evidence="2" id="KW-1185">Reference proteome</keyword>
<evidence type="ECO:0000313" key="1">
    <source>
        <dbReference type="EMBL" id="KAA0190555.1"/>
    </source>
</evidence>
<accession>A0A8E0RQH8</accession>
<dbReference type="EMBL" id="LUCM01006943">
    <property type="protein sequence ID" value="KAA0190555.1"/>
    <property type="molecule type" value="Genomic_DNA"/>
</dbReference>
<dbReference type="Proteomes" id="UP000728185">
    <property type="component" value="Unassembled WGS sequence"/>
</dbReference>
<proteinExistence type="predicted"/>
<comment type="caution">
    <text evidence="1">The sequence shown here is derived from an EMBL/GenBank/DDBJ whole genome shotgun (WGS) entry which is preliminary data.</text>
</comment>
<gene>
    <name evidence="1" type="ORF">FBUS_09359</name>
</gene>